<accession>A0A2Z4GEP1</accession>
<dbReference type="InterPro" id="IPR012910">
    <property type="entry name" value="Plug_dom"/>
</dbReference>
<feature type="domain" description="TonB-dependent receptor plug" evidence="16">
    <location>
        <begin position="58"/>
        <end position="165"/>
    </location>
</feature>
<dbReference type="PANTHER" id="PTHR32552">
    <property type="entry name" value="FERRICHROME IRON RECEPTOR-RELATED"/>
    <property type="match status" value="1"/>
</dbReference>
<evidence type="ECO:0000256" key="14">
    <source>
        <dbReference type="SAM" id="SignalP"/>
    </source>
</evidence>
<evidence type="ECO:0000256" key="9">
    <source>
        <dbReference type="ARBA" id="ARBA00023077"/>
    </source>
</evidence>
<keyword evidence="5 12" id="KW-0812">Transmembrane</keyword>
<dbReference type="EMBL" id="CP029480">
    <property type="protein sequence ID" value="AWV99601.1"/>
    <property type="molecule type" value="Genomic_DNA"/>
</dbReference>
<name>A0A2Z4GEP1_9BACT</name>
<keyword evidence="11 12" id="KW-0998">Cell outer membrane</keyword>
<protein>
    <submittedName>
        <fullName evidence="17">TonB-dependent receptor</fullName>
    </submittedName>
</protein>
<keyword evidence="10 12" id="KW-0472">Membrane</keyword>
<evidence type="ECO:0000313" key="17">
    <source>
        <dbReference type="EMBL" id="AWV99601.1"/>
    </source>
</evidence>
<reference evidence="17 18" key="1">
    <citation type="submission" date="2018-05" db="EMBL/GenBank/DDBJ databases">
        <title>Complete genome sequence of Arcticibacterium luteifluviistationis SM1504T, a cytophagaceae bacterium isolated from Arctic surface seawater.</title>
        <authorList>
            <person name="Li Y."/>
            <person name="Qin Q.-L."/>
        </authorList>
    </citation>
    <scope>NUCLEOTIDE SEQUENCE [LARGE SCALE GENOMIC DNA]</scope>
    <source>
        <strain evidence="17 18">SM1504</strain>
    </source>
</reference>
<dbReference type="Proteomes" id="UP000249873">
    <property type="component" value="Chromosome"/>
</dbReference>
<feature type="domain" description="TonB-dependent receptor-like beta-barrel" evidence="15">
    <location>
        <begin position="275"/>
        <end position="717"/>
    </location>
</feature>
<dbReference type="SUPFAM" id="SSF56935">
    <property type="entry name" value="Porins"/>
    <property type="match status" value="1"/>
</dbReference>
<keyword evidence="8" id="KW-0406">Ion transport</keyword>
<keyword evidence="7" id="KW-0408">Iron</keyword>
<evidence type="ECO:0000256" key="11">
    <source>
        <dbReference type="ARBA" id="ARBA00023237"/>
    </source>
</evidence>
<evidence type="ECO:0000256" key="6">
    <source>
        <dbReference type="ARBA" id="ARBA00022729"/>
    </source>
</evidence>
<dbReference type="Pfam" id="PF00593">
    <property type="entry name" value="TonB_dep_Rec_b-barrel"/>
    <property type="match status" value="1"/>
</dbReference>
<evidence type="ECO:0000313" key="18">
    <source>
        <dbReference type="Proteomes" id="UP000249873"/>
    </source>
</evidence>
<dbReference type="InterPro" id="IPR037066">
    <property type="entry name" value="Plug_dom_sf"/>
</dbReference>
<keyword evidence="6 14" id="KW-0732">Signal</keyword>
<sequence length="758" mass="84299">MVILPLICLCTNKKKNLKRLVQLSILTLLSALNGAVFAQSDTLDLNEVVVKSTRANAKTGMAYSTIREGEIAKQNVGQDIPFLLNQMPSVVVTSDAGAGIGYTGIRVRGSDATRVNVTVNGIPFNDSESQGVFWVNMPDFASSVSSIQLQRGVGTSTNGAGAFGASINVSTLKYSAEPFAEINTSVGSFNSLKTNVMASTGLMDNGFVLDARLSRIASDGFVDRASSDLKSFYVSGGYYGKDNFVRFNVFSGKEKTYQSWYGIPQSLATGDADGFQAFIDRNYYDENFKSELLASGRTYNWYQYENEVDNYQQDHYQLITSFKIGANWRFNPTLHYTKGRGYYEQYKDGRSFEDYGLENVVIGGEVIDETDLIQRKWLDNDFYGAVWSLDYEGQGKLTGSFGGGLNKYDGDHFGEVIWAQYASNGNIRERWYDNTGVKTDFNIYGKGFYQFSEKLNAYLDVQFRNVGLEIDGTTEILAPLSTDDTYSFFNPKFGLNFNIDKANSVYGSFAVGNKEPSRQDIVDAVFSSNVKPKAENLQDIELGFRHLALNTQFEVNGYFMNYKDQLVLTGAINNVGEAVRVNVPKSYRAGIELQVAQKLGEKMLLSVNTTLSSNKIDAFKEFIPSYDGETPDAVNAFDDTDIAFSPNIIAGGSLTYKPAKGLELALLPKYVGKQYLDNTSNDERALDAFFVNDLRVNYSFKPKGLKNVTLSLLVNNLFNVEYESNGYTYSYLYYGLITENFVYPQAGTNFLAALKIRM</sequence>
<evidence type="ECO:0000259" key="16">
    <source>
        <dbReference type="Pfam" id="PF07715"/>
    </source>
</evidence>
<dbReference type="InterPro" id="IPR036942">
    <property type="entry name" value="Beta-barrel_TonB_sf"/>
</dbReference>
<evidence type="ECO:0000256" key="1">
    <source>
        <dbReference type="ARBA" id="ARBA00004571"/>
    </source>
</evidence>
<evidence type="ECO:0000256" key="4">
    <source>
        <dbReference type="ARBA" id="ARBA00022496"/>
    </source>
</evidence>
<keyword evidence="17" id="KW-0675">Receptor</keyword>
<dbReference type="Gene3D" id="2.40.170.20">
    <property type="entry name" value="TonB-dependent receptor, beta-barrel domain"/>
    <property type="match status" value="1"/>
</dbReference>
<proteinExistence type="inferred from homology"/>
<comment type="subcellular location">
    <subcellularLocation>
        <location evidence="1 12">Cell outer membrane</location>
        <topology evidence="1 12">Multi-pass membrane protein</topology>
    </subcellularLocation>
</comment>
<evidence type="ECO:0000256" key="2">
    <source>
        <dbReference type="ARBA" id="ARBA00022448"/>
    </source>
</evidence>
<keyword evidence="2 12" id="KW-0813">Transport</keyword>
<evidence type="ECO:0000256" key="5">
    <source>
        <dbReference type="ARBA" id="ARBA00022692"/>
    </source>
</evidence>
<dbReference type="InterPro" id="IPR000531">
    <property type="entry name" value="Beta-barrel_TonB"/>
</dbReference>
<evidence type="ECO:0000256" key="13">
    <source>
        <dbReference type="RuleBase" id="RU003357"/>
    </source>
</evidence>
<dbReference type="KEGG" id="als:DJ013_16055"/>
<dbReference type="GO" id="GO:0015344">
    <property type="term" value="F:siderophore uptake transmembrane transporter activity"/>
    <property type="evidence" value="ECO:0007669"/>
    <property type="project" value="TreeGrafter"/>
</dbReference>
<evidence type="ECO:0000256" key="7">
    <source>
        <dbReference type="ARBA" id="ARBA00023004"/>
    </source>
</evidence>
<dbReference type="OrthoDB" id="9761152at2"/>
<organism evidence="17 18">
    <name type="scientific">Arcticibacterium luteifluviistationis</name>
    <dbReference type="NCBI Taxonomy" id="1784714"/>
    <lineage>
        <taxon>Bacteria</taxon>
        <taxon>Pseudomonadati</taxon>
        <taxon>Bacteroidota</taxon>
        <taxon>Cytophagia</taxon>
        <taxon>Cytophagales</taxon>
        <taxon>Leadbetterellaceae</taxon>
        <taxon>Arcticibacterium</taxon>
    </lineage>
</organism>
<dbReference type="InterPro" id="IPR039426">
    <property type="entry name" value="TonB-dep_rcpt-like"/>
</dbReference>
<evidence type="ECO:0000256" key="10">
    <source>
        <dbReference type="ARBA" id="ARBA00023136"/>
    </source>
</evidence>
<dbReference type="GO" id="GO:0009279">
    <property type="term" value="C:cell outer membrane"/>
    <property type="evidence" value="ECO:0007669"/>
    <property type="project" value="UniProtKB-SubCell"/>
</dbReference>
<dbReference type="Gene3D" id="2.170.130.10">
    <property type="entry name" value="TonB-dependent receptor, plug domain"/>
    <property type="match status" value="1"/>
</dbReference>
<evidence type="ECO:0000259" key="15">
    <source>
        <dbReference type="Pfam" id="PF00593"/>
    </source>
</evidence>
<keyword evidence="3 12" id="KW-1134">Transmembrane beta strand</keyword>
<evidence type="ECO:0000256" key="12">
    <source>
        <dbReference type="PROSITE-ProRule" id="PRU01360"/>
    </source>
</evidence>
<comment type="similarity">
    <text evidence="12 13">Belongs to the TonB-dependent receptor family.</text>
</comment>
<feature type="signal peptide" evidence="14">
    <location>
        <begin position="1"/>
        <end position="38"/>
    </location>
</feature>
<evidence type="ECO:0000256" key="8">
    <source>
        <dbReference type="ARBA" id="ARBA00023065"/>
    </source>
</evidence>
<feature type="chain" id="PRO_5016247160" evidence="14">
    <location>
        <begin position="39"/>
        <end position="758"/>
    </location>
</feature>
<dbReference type="AlphaFoldDB" id="A0A2Z4GEP1"/>
<gene>
    <name evidence="17" type="ORF">DJ013_16055</name>
</gene>
<evidence type="ECO:0000256" key="3">
    <source>
        <dbReference type="ARBA" id="ARBA00022452"/>
    </source>
</evidence>
<keyword evidence="18" id="KW-1185">Reference proteome</keyword>
<dbReference type="Pfam" id="PF07715">
    <property type="entry name" value="Plug"/>
    <property type="match status" value="1"/>
</dbReference>
<dbReference type="PROSITE" id="PS52016">
    <property type="entry name" value="TONB_DEPENDENT_REC_3"/>
    <property type="match status" value="1"/>
</dbReference>
<keyword evidence="9 13" id="KW-0798">TonB box</keyword>
<keyword evidence="4" id="KW-0410">Iron transport</keyword>
<dbReference type="PANTHER" id="PTHR32552:SF68">
    <property type="entry name" value="FERRICHROME OUTER MEMBRANE TRANSPORTER_PHAGE RECEPTOR"/>
    <property type="match status" value="1"/>
</dbReference>